<dbReference type="Proteomes" id="UP000199515">
    <property type="component" value="Unassembled WGS sequence"/>
</dbReference>
<keyword evidence="3" id="KW-1185">Reference proteome</keyword>
<feature type="transmembrane region" description="Helical" evidence="1">
    <location>
        <begin position="6"/>
        <end position="29"/>
    </location>
</feature>
<dbReference type="STRING" id="589385.SAMN05421504_11169"/>
<dbReference type="EMBL" id="FNON01000011">
    <property type="protein sequence ID" value="SDZ24658.1"/>
    <property type="molecule type" value="Genomic_DNA"/>
</dbReference>
<feature type="transmembrane region" description="Helical" evidence="1">
    <location>
        <begin position="280"/>
        <end position="298"/>
    </location>
</feature>
<gene>
    <name evidence="2" type="ORF">SAMN05421504_11169</name>
</gene>
<accession>A0A1H3RHG1</accession>
<protein>
    <submittedName>
        <fullName evidence="2">Uncharacterized protein</fullName>
    </submittedName>
</protein>
<name>A0A1H3RHG1_9PSEU</name>
<feature type="transmembrane region" description="Helical" evidence="1">
    <location>
        <begin position="209"/>
        <end position="226"/>
    </location>
</feature>
<dbReference type="AlphaFoldDB" id="A0A1H3RHG1"/>
<keyword evidence="1" id="KW-0472">Membrane</keyword>
<evidence type="ECO:0000256" key="1">
    <source>
        <dbReference type="SAM" id="Phobius"/>
    </source>
</evidence>
<proteinExistence type="predicted"/>
<keyword evidence="1" id="KW-1133">Transmembrane helix</keyword>
<organism evidence="2 3">
    <name type="scientific">Amycolatopsis xylanica</name>
    <dbReference type="NCBI Taxonomy" id="589385"/>
    <lineage>
        <taxon>Bacteria</taxon>
        <taxon>Bacillati</taxon>
        <taxon>Actinomycetota</taxon>
        <taxon>Actinomycetes</taxon>
        <taxon>Pseudonocardiales</taxon>
        <taxon>Pseudonocardiaceae</taxon>
        <taxon>Amycolatopsis</taxon>
    </lineage>
</organism>
<keyword evidence="1" id="KW-0812">Transmembrane</keyword>
<evidence type="ECO:0000313" key="3">
    <source>
        <dbReference type="Proteomes" id="UP000199515"/>
    </source>
</evidence>
<reference evidence="2 3" key="1">
    <citation type="submission" date="2016-10" db="EMBL/GenBank/DDBJ databases">
        <authorList>
            <person name="de Groot N.N."/>
        </authorList>
    </citation>
    <scope>NUCLEOTIDE SEQUENCE [LARGE SCALE GENOMIC DNA]</scope>
    <source>
        <strain evidence="2 3">CPCC 202699</strain>
    </source>
</reference>
<evidence type="ECO:0000313" key="2">
    <source>
        <dbReference type="EMBL" id="SDZ24658.1"/>
    </source>
</evidence>
<feature type="transmembrane region" description="Helical" evidence="1">
    <location>
        <begin position="238"/>
        <end position="260"/>
    </location>
</feature>
<feature type="transmembrane region" description="Helical" evidence="1">
    <location>
        <begin position="185"/>
        <end position="203"/>
    </location>
</feature>
<sequence>MTELLWIPIPFTLCALYFTIVIVTSRGFIAAPIRRVLDKEEARCRADLKVLVANCGNQATATVVQSSIDSLLAKPPPPTTPSGKKKKRSWLFESPLTTLYPDTQAMNEAKRTLVELIPADALDDYAEPLFLRLDAVDPEAAKTLREQFKSANDDASRRMLIRQVHALCQAQSENELAAELENQRIALWLAGVGLLFVFTLSLGTHAHQPSLLLGAIGGFLAPLVKINNGQRAASWGVMVLSPVGGALTAIGGLLLVRLLSDDKVNVLGPVLRDNSWEHPTTALALSLALLFGFSGRLFSKLAIAGTSQLTGSND</sequence>